<name>A0A835PTP2_VANPL</name>
<evidence type="ECO:0000259" key="12">
    <source>
        <dbReference type="Pfam" id="PF00155"/>
    </source>
</evidence>
<comment type="subunit">
    <text evidence="4 11">Homodimer.</text>
</comment>
<evidence type="ECO:0000256" key="10">
    <source>
        <dbReference type="ARBA" id="ARBA00049185"/>
    </source>
</evidence>
<proteinExistence type="inferred from homology"/>
<dbReference type="SUPFAM" id="SSF103506">
    <property type="entry name" value="Mitochondrial carrier"/>
    <property type="match status" value="1"/>
</dbReference>
<organism evidence="13 14">
    <name type="scientific">Vanilla planifolia</name>
    <name type="common">Vanilla</name>
    <dbReference type="NCBI Taxonomy" id="51239"/>
    <lineage>
        <taxon>Eukaryota</taxon>
        <taxon>Viridiplantae</taxon>
        <taxon>Streptophyta</taxon>
        <taxon>Embryophyta</taxon>
        <taxon>Tracheophyta</taxon>
        <taxon>Spermatophyta</taxon>
        <taxon>Magnoliopsida</taxon>
        <taxon>Liliopsida</taxon>
        <taxon>Asparagales</taxon>
        <taxon>Orchidaceae</taxon>
        <taxon>Vanilloideae</taxon>
        <taxon>Vanilleae</taxon>
        <taxon>Vanilla</taxon>
    </lineage>
</organism>
<comment type="cofactor">
    <cofactor evidence="1">
        <name>pyridoxal 5'-phosphate</name>
        <dbReference type="ChEBI" id="CHEBI:597326"/>
    </cofactor>
</comment>
<evidence type="ECO:0000256" key="5">
    <source>
        <dbReference type="ARBA" id="ARBA00022576"/>
    </source>
</evidence>
<evidence type="ECO:0000256" key="7">
    <source>
        <dbReference type="ARBA" id="ARBA00022692"/>
    </source>
</evidence>
<keyword evidence="7" id="KW-0812">Transmembrane</keyword>
<dbReference type="PANTHER" id="PTHR11879">
    <property type="entry name" value="ASPARTATE AMINOTRANSFERASE"/>
    <property type="match status" value="1"/>
</dbReference>
<keyword evidence="6 11" id="KW-0808">Transferase</keyword>
<dbReference type="Pfam" id="PF00153">
    <property type="entry name" value="Mito_carr"/>
    <property type="match status" value="1"/>
</dbReference>
<dbReference type="Pfam" id="PF00155">
    <property type="entry name" value="Aminotran_1_2"/>
    <property type="match status" value="1"/>
</dbReference>
<dbReference type="GO" id="GO:0030170">
    <property type="term" value="F:pyridoxal phosphate binding"/>
    <property type="evidence" value="ECO:0007669"/>
    <property type="project" value="InterPro"/>
</dbReference>
<dbReference type="InterPro" id="IPR023395">
    <property type="entry name" value="MCP_dom_sf"/>
</dbReference>
<comment type="caution">
    <text evidence="13">The sequence shown here is derived from an EMBL/GenBank/DDBJ whole genome shotgun (WGS) entry which is preliminary data.</text>
</comment>
<dbReference type="InterPro" id="IPR015421">
    <property type="entry name" value="PyrdxlP-dep_Trfase_major"/>
</dbReference>
<evidence type="ECO:0000256" key="8">
    <source>
        <dbReference type="ARBA" id="ARBA00022898"/>
    </source>
</evidence>
<dbReference type="Gene3D" id="1.50.40.10">
    <property type="entry name" value="Mitochondrial carrier domain"/>
    <property type="match status" value="1"/>
</dbReference>
<dbReference type="Gene3D" id="3.90.1150.10">
    <property type="entry name" value="Aspartate Aminotransferase, domain 1"/>
    <property type="match status" value="3"/>
</dbReference>
<dbReference type="InterPro" id="IPR015424">
    <property type="entry name" value="PyrdxlP-dep_Trfase"/>
</dbReference>
<dbReference type="PANTHER" id="PTHR11879:SF54">
    <property type="entry name" value="ASPARTATE AMINOTRANSFERASE, MITOCHONDRIAL"/>
    <property type="match status" value="1"/>
</dbReference>
<keyword evidence="9" id="KW-0472">Membrane</keyword>
<evidence type="ECO:0000256" key="9">
    <source>
        <dbReference type="ARBA" id="ARBA00023136"/>
    </source>
</evidence>
<dbReference type="AlphaFoldDB" id="A0A835PTP2"/>
<evidence type="ECO:0000313" key="13">
    <source>
        <dbReference type="EMBL" id="KAG0455922.1"/>
    </source>
</evidence>
<dbReference type="GO" id="GO:0016020">
    <property type="term" value="C:membrane"/>
    <property type="evidence" value="ECO:0007669"/>
    <property type="project" value="UniProtKB-SubCell"/>
</dbReference>
<dbReference type="GO" id="GO:0004069">
    <property type="term" value="F:L-aspartate:2-oxoglutarate aminotransferase activity"/>
    <property type="evidence" value="ECO:0007669"/>
    <property type="project" value="UniProtKB-EC"/>
</dbReference>
<dbReference type="InterPro" id="IPR000796">
    <property type="entry name" value="Asp_trans"/>
</dbReference>
<reference evidence="13 14" key="1">
    <citation type="journal article" date="2020" name="Nat. Food">
        <title>A phased Vanilla planifolia genome enables genetic improvement of flavour and production.</title>
        <authorList>
            <person name="Hasing T."/>
            <person name="Tang H."/>
            <person name="Brym M."/>
            <person name="Khazi F."/>
            <person name="Huang T."/>
            <person name="Chambers A.H."/>
        </authorList>
    </citation>
    <scope>NUCLEOTIDE SEQUENCE [LARGE SCALE GENOMIC DNA]</scope>
    <source>
        <tissue evidence="13">Leaf</tissue>
    </source>
</reference>
<evidence type="ECO:0000256" key="4">
    <source>
        <dbReference type="ARBA" id="ARBA00011738"/>
    </source>
</evidence>
<keyword evidence="5 11" id="KW-0032">Aminotransferase</keyword>
<dbReference type="PROSITE" id="PS00105">
    <property type="entry name" value="AA_TRANSFER_CLASS_1"/>
    <property type="match status" value="1"/>
</dbReference>
<comment type="catalytic activity">
    <reaction evidence="10 11">
        <text>L-aspartate + 2-oxoglutarate = oxaloacetate + L-glutamate</text>
        <dbReference type="Rhea" id="RHEA:21824"/>
        <dbReference type="ChEBI" id="CHEBI:16452"/>
        <dbReference type="ChEBI" id="CHEBI:16810"/>
        <dbReference type="ChEBI" id="CHEBI:29985"/>
        <dbReference type="ChEBI" id="CHEBI:29991"/>
        <dbReference type="EC" id="2.6.1.1"/>
    </reaction>
</comment>
<feature type="domain" description="Aminotransferase class I/classII large" evidence="12">
    <location>
        <begin position="57"/>
        <end position="369"/>
    </location>
</feature>
<dbReference type="SUPFAM" id="SSF53383">
    <property type="entry name" value="PLP-dependent transferases"/>
    <property type="match status" value="2"/>
</dbReference>
<evidence type="ECO:0000256" key="3">
    <source>
        <dbReference type="ARBA" id="ARBA00007441"/>
    </source>
</evidence>
<gene>
    <name evidence="13" type="ORF">HPP92_023710</name>
</gene>
<comment type="similarity">
    <text evidence="3">Belongs to the class-I pyridoxal-phosphate-dependent aminotransferase family.</text>
</comment>
<dbReference type="Proteomes" id="UP000639772">
    <property type="component" value="Chromosome 13"/>
</dbReference>
<dbReference type="Gene3D" id="3.40.640.10">
    <property type="entry name" value="Type I PLP-dependent aspartate aminotransferase-like (Major domain)"/>
    <property type="match status" value="2"/>
</dbReference>
<evidence type="ECO:0000256" key="11">
    <source>
        <dbReference type="RuleBase" id="RU000480"/>
    </source>
</evidence>
<dbReference type="GO" id="GO:0006520">
    <property type="term" value="P:amino acid metabolic process"/>
    <property type="evidence" value="ECO:0007669"/>
    <property type="project" value="InterPro"/>
</dbReference>
<keyword evidence="8" id="KW-0663">Pyridoxal phosphate</keyword>
<evidence type="ECO:0000256" key="2">
    <source>
        <dbReference type="ARBA" id="ARBA00004141"/>
    </source>
</evidence>
<dbReference type="OrthoDB" id="6752799at2759"/>
<comment type="subcellular location">
    <subcellularLocation>
        <location evidence="2">Membrane</location>
        <topology evidence="2">Multi-pass membrane protein</topology>
    </subcellularLocation>
</comment>
<dbReference type="InterPro" id="IPR004839">
    <property type="entry name" value="Aminotransferase_I/II_large"/>
</dbReference>
<dbReference type="EC" id="2.6.1.1" evidence="11"/>
<dbReference type="InterPro" id="IPR018108">
    <property type="entry name" value="MCP_transmembrane"/>
</dbReference>
<dbReference type="InterPro" id="IPR004838">
    <property type="entry name" value="NHTrfase_class1_PyrdxlP-BS"/>
</dbReference>
<comment type="miscellaneous">
    <text evidence="11">In eukaryotes there are cytoplasmic, mitochondrial and chloroplastic isozymes.</text>
</comment>
<accession>A0A835PTP2</accession>
<evidence type="ECO:0000256" key="1">
    <source>
        <dbReference type="ARBA" id="ARBA00001933"/>
    </source>
</evidence>
<dbReference type="InterPro" id="IPR015422">
    <property type="entry name" value="PyrdxlP-dep_Trfase_small"/>
</dbReference>
<evidence type="ECO:0000256" key="6">
    <source>
        <dbReference type="ARBA" id="ARBA00022679"/>
    </source>
</evidence>
<protein>
    <recommendedName>
        <fullName evidence="11">Aspartate aminotransferase</fullName>
        <ecNumber evidence="11">2.6.1.1</ecNumber>
    </recommendedName>
</protein>
<dbReference type="EMBL" id="JADCNM010000013">
    <property type="protein sequence ID" value="KAG0455922.1"/>
    <property type="molecule type" value="Genomic_DNA"/>
</dbReference>
<sequence length="607" mass="67809">MAIAICRGIVGSGRREAASWRRFMSTSSWWDHVEPAAKDPILGVTEAFLADPSPEKGAYRDDDGKPVVLECVREAERRIAGNLNMEYLPMGGSIKMIEESLKLAYGEDSELIKDKHIAAIQALSGTGACRVFADFQRRFLPDSQIYIPVPTWANHHNIWRDAHVSQRTFHYYHPETRGLDFAAMMDDIKNAPNGSFFLLHACAHNPTGVDPSEDQWREISYQFKVKNHFPFFDMAYQGFASGDPERDAKAIRIFLDDGHMIGCAQSYAKNMGLYGQRVGCLRLENAPVITIATSSFANTKCNPNIDMNFDHTDIDVINLLCENEIQAVSVKSQLQQIARPMYSNPPVHGALVVSIILSDPELKAMWLKEVKIGMFCYSGLKPEQVDRLTNEFHIYMTRNDCFLNCPPLVCSMAGVTTGNVGYLANAIHEVTKPHEVIFFEFLIQQQRHVAIQRLARAAPLKESKPSTSELSRLVDPWLPQAGQEAKPDPIPFGELFIAKGFDFVSADLSPSSPRLRLRRRLILRPFTSSFPTSSFILLWGMGEAKPKSQSGIWNTVKPFANGGASGMLATCVIQPVDMIKVRIQLGQGSAAQVTKNMLAQEGFWCFL</sequence>
<evidence type="ECO:0000313" key="14">
    <source>
        <dbReference type="Proteomes" id="UP000639772"/>
    </source>
</evidence>
<dbReference type="GO" id="GO:0005739">
    <property type="term" value="C:mitochondrion"/>
    <property type="evidence" value="ECO:0007669"/>
    <property type="project" value="TreeGrafter"/>
</dbReference>
<dbReference type="PRINTS" id="PR00799">
    <property type="entry name" value="TRANSAMINASE"/>
</dbReference>